<feature type="transmembrane region" description="Helical" evidence="1">
    <location>
        <begin position="229"/>
        <end position="252"/>
    </location>
</feature>
<dbReference type="Proteomes" id="UP000236333">
    <property type="component" value="Unassembled WGS sequence"/>
</dbReference>
<gene>
    <name evidence="2" type="ORF">TSOC_015033</name>
</gene>
<dbReference type="AlphaFoldDB" id="A0A2J7ZFZ2"/>
<reference evidence="2 3" key="1">
    <citation type="journal article" date="2017" name="Mol. Biol. Evol.">
        <title>The 4-celled Tetrabaena socialis nuclear genome reveals the essential components for genetic control of cell number at the origin of multicellularity in the volvocine lineage.</title>
        <authorList>
            <person name="Featherston J."/>
            <person name="Arakaki Y."/>
            <person name="Hanschen E.R."/>
            <person name="Ferris P.J."/>
            <person name="Michod R.E."/>
            <person name="Olson B.J.S.C."/>
            <person name="Nozaki H."/>
            <person name="Durand P.M."/>
        </authorList>
    </citation>
    <scope>NUCLEOTIDE SEQUENCE [LARGE SCALE GENOMIC DNA]</scope>
    <source>
        <strain evidence="2 3">NIES-571</strain>
    </source>
</reference>
<evidence type="ECO:0008006" key="4">
    <source>
        <dbReference type="Google" id="ProtNLM"/>
    </source>
</evidence>
<feature type="transmembrane region" description="Helical" evidence="1">
    <location>
        <begin position="201"/>
        <end position="223"/>
    </location>
</feature>
<organism evidence="2 3">
    <name type="scientific">Tetrabaena socialis</name>
    <dbReference type="NCBI Taxonomy" id="47790"/>
    <lineage>
        <taxon>Eukaryota</taxon>
        <taxon>Viridiplantae</taxon>
        <taxon>Chlorophyta</taxon>
        <taxon>core chlorophytes</taxon>
        <taxon>Chlorophyceae</taxon>
        <taxon>CS clade</taxon>
        <taxon>Chlamydomonadales</taxon>
        <taxon>Tetrabaenaceae</taxon>
        <taxon>Tetrabaena</taxon>
    </lineage>
</organism>
<evidence type="ECO:0000313" key="2">
    <source>
        <dbReference type="EMBL" id="PNG99193.1"/>
    </source>
</evidence>
<dbReference type="InterPro" id="IPR036770">
    <property type="entry name" value="Ankyrin_rpt-contain_sf"/>
</dbReference>
<keyword evidence="3" id="KW-1185">Reference proteome</keyword>
<protein>
    <recommendedName>
        <fullName evidence="4">Ankyrin repeat domain-containing protein</fullName>
    </recommendedName>
</protein>
<proteinExistence type="predicted"/>
<comment type="caution">
    <text evidence="2">The sequence shown here is derived from an EMBL/GenBank/DDBJ whole genome shotgun (WGS) entry which is preliminary data.</text>
</comment>
<keyword evidence="1" id="KW-0472">Membrane</keyword>
<evidence type="ECO:0000313" key="3">
    <source>
        <dbReference type="Proteomes" id="UP000236333"/>
    </source>
</evidence>
<sequence length="280" mass="29046">MLLPGMQAAAAAQGGCPPHEQATRLVQLGMEKRDAALLRAVLGCTALRPYLCDGAWLAERLSLAAIARDPGEGMLRALLDSGVGVGPEHQAARDEALGWAVGLDRAGAARLLLAAGAEAADAGKLLRDAIQANWINELRQLADLGVRFSACDNGGLLGHAARWGSPAVVSELLRHDTWERGPVRAALEVATAHNRAEVAGLLRGVLAAVAAVGSGGGGVWTAVRRGLYILGELVSLAAGVVAFMPVVWALLVQCGAAEELRRGLLHLWGRGADGQAEPQQ</sequence>
<keyword evidence="1" id="KW-0812">Transmembrane</keyword>
<dbReference type="SUPFAM" id="SSF48403">
    <property type="entry name" value="Ankyrin repeat"/>
    <property type="match status" value="1"/>
</dbReference>
<keyword evidence="1" id="KW-1133">Transmembrane helix</keyword>
<evidence type="ECO:0000256" key="1">
    <source>
        <dbReference type="SAM" id="Phobius"/>
    </source>
</evidence>
<dbReference type="EMBL" id="PGGS01003727">
    <property type="protein sequence ID" value="PNG99193.1"/>
    <property type="molecule type" value="Genomic_DNA"/>
</dbReference>
<accession>A0A2J7ZFZ2</accession>
<dbReference type="Gene3D" id="1.25.40.20">
    <property type="entry name" value="Ankyrin repeat-containing domain"/>
    <property type="match status" value="1"/>
</dbReference>
<feature type="non-terminal residue" evidence="2">
    <location>
        <position position="280"/>
    </location>
</feature>
<name>A0A2J7ZFZ2_9CHLO</name>